<evidence type="ECO:0000313" key="4">
    <source>
        <dbReference type="Proteomes" id="UP001470230"/>
    </source>
</evidence>
<feature type="domain" description="CCHC-type" evidence="2">
    <location>
        <begin position="81"/>
        <end position="96"/>
    </location>
</feature>
<dbReference type="SUPFAM" id="SSF57756">
    <property type="entry name" value="Retrovirus zinc finger-like domains"/>
    <property type="match status" value="1"/>
</dbReference>
<dbReference type="Proteomes" id="UP001470230">
    <property type="component" value="Unassembled WGS sequence"/>
</dbReference>
<name>A0ABR2GNM2_9EUKA</name>
<dbReference type="EMBL" id="JAPFFF010000079">
    <property type="protein sequence ID" value="KAK8835545.1"/>
    <property type="molecule type" value="Genomic_DNA"/>
</dbReference>
<dbReference type="SMART" id="SM00343">
    <property type="entry name" value="ZnF_C2HC"/>
    <property type="match status" value="2"/>
</dbReference>
<dbReference type="PROSITE" id="PS50158">
    <property type="entry name" value="ZF_CCHC"/>
    <property type="match status" value="2"/>
</dbReference>
<sequence length="239" mass="27515">MKELSINQEAGIFQAVYKLHCPDYFSNSFNKKKKFQNYDYEQDLGFNYNNDKSISFLLNEPQSPQFGENSIRTHISQSLICDLCGRSGHDYKHCPKIPSIEQLELSIKNDILYAENKILQNSEKKKLVMSNQNQSDETDPDVMNSRVYAEDHFGLYVVDGGENDPIQIDGSLENDLYCINCGKKGHTFTNCPKPNLTEILDCIGNMNSYYNNNYNNNYNNISSTNVKRKFDLIWGTNDH</sequence>
<keyword evidence="1" id="KW-0862">Zinc</keyword>
<accession>A0ABR2GNM2</accession>
<keyword evidence="4" id="KW-1185">Reference proteome</keyword>
<keyword evidence="1" id="KW-0863">Zinc-finger</keyword>
<dbReference type="Gene3D" id="4.10.60.10">
    <property type="entry name" value="Zinc finger, CCHC-type"/>
    <property type="match status" value="1"/>
</dbReference>
<reference evidence="3 4" key="1">
    <citation type="submission" date="2024-04" db="EMBL/GenBank/DDBJ databases">
        <title>Tritrichomonas musculus Genome.</title>
        <authorList>
            <person name="Alves-Ferreira E."/>
            <person name="Grigg M."/>
            <person name="Lorenzi H."/>
            <person name="Galac M."/>
        </authorList>
    </citation>
    <scope>NUCLEOTIDE SEQUENCE [LARGE SCALE GENOMIC DNA]</scope>
    <source>
        <strain evidence="3 4">EAF2021</strain>
    </source>
</reference>
<evidence type="ECO:0000313" key="3">
    <source>
        <dbReference type="EMBL" id="KAK8835545.1"/>
    </source>
</evidence>
<evidence type="ECO:0000259" key="2">
    <source>
        <dbReference type="PROSITE" id="PS50158"/>
    </source>
</evidence>
<gene>
    <name evidence="3" type="ORF">M9Y10_042431</name>
</gene>
<organism evidence="3 4">
    <name type="scientific">Tritrichomonas musculus</name>
    <dbReference type="NCBI Taxonomy" id="1915356"/>
    <lineage>
        <taxon>Eukaryota</taxon>
        <taxon>Metamonada</taxon>
        <taxon>Parabasalia</taxon>
        <taxon>Tritrichomonadida</taxon>
        <taxon>Tritrichomonadidae</taxon>
        <taxon>Tritrichomonas</taxon>
    </lineage>
</organism>
<proteinExistence type="predicted"/>
<dbReference type="InterPro" id="IPR001878">
    <property type="entry name" value="Znf_CCHC"/>
</dbReference>
<comment type="caution">
    <text evidence="3">The sequence shown here is derived from an EMBL/GenBank/DDBJ whole genome shotgun (WGS) entry which is preliminary data.</text>
</comment>
<keyword evidence="1" id="KW-0479">Metal-binding</keyword>
<dbReference type="InterPro" id="IPR036875">
    <property type="entry name" value="Znf_CCHC_sf"/>
</dbReference>
<feature type="domain" description="CCHC-type" evidence="2">
    <location>
        <begin position="178"/>
        <end position="193"/>
    </location>
</feature>
<protein>
    <recommendedName>
        <fullName evidence="2">CCHC-type domain-containing protein</fullName>
    </recommendedName>
</protein>
<evidence type="ECO:0000256" key="1">
    <source>
        <dbReference type="PROSITE-ProRule" id="PRU00047"/>
    </source>
</evidence>